<evidence type="ECO:0000256" key="7">
    <source>
        <dbReference type="ARBA" id="ARBA00023242"/>
    </source>
</evidence>
<feature type="compositionally biased region" description="Pro residues" evidence="8">
    <location>
        <begin position="32"/>
        <end position="43"/>
    </location>
</feature>
<dbReference type="EMBL" id="JADGJD010000786">
    <property type="protein sequence ID" value="KAJ3048471.1"/>
    <property type="molecule type" value="Genomic_DNA"/>
</dbReference>
<comment type="similarity">
    <text evidence="4">Belongs to the RTC4 family.</text>
</comment>
<accession>A0AAD5S7J7</accession>
<evidence type="ECO:0000256" key="5">
    <source>
        <dbReference type="ARBA" id="ARBA00015162"/>
    </source>
</evidence>
<evidence type="ECO:0000256" key="6">
    <source>
        <dbReference type="ARBA" id="ARBA00022490"/>
    </source>
</evidence>
<evidence type="ECO:0000256" key="1">
    <source>
        <dbReference type="ARBA" id="ARBA00002738"/>
    </source>
</evidence>
<keyword evidence="6" id="KW-0963">Cytoplasm</keyword>
<dbReference type="InterPro" id="IPR028094">
    <property type="entry name" value="RTC4_C"/>
</dbReference>
<feature type="domain" description="Restriction of telomere capping protein 4 C-terminal" evidence="9">
    <location>
        <begin position="575"/>
        <end position="685"/>
    </location>
</feature>
<feature type="compositionally biased region" description="Gly residues" evidence="8">
    <location>
        <begin position="945"/>
        <end position="955"/>
    </location>
</feature>
<dbReference type="GO" id="GO:0005737">
    <property type="term" value="C:cytoplasm"/>
    <property type="evidence" value="ECO:0007669"/>
    <property type="project" value="UniProtKB-SubCell"/>
</dbReference>
<keyword evidence="7" id="KW-0539">Nucleus</keyword>
<feature type="compositionally biased region" description="Polar residues" evidence="8">
    <location>
        <begin position="469"/>
        <end position="488"/>
    </location>
</feature>
<feature type="compositionally biased region" description="Basic and acidic residues" evidence="8">
    <location>
        <begin position="116"/>
        <end position="145"/>
    </location>
</feature>
<feature type="compositionally biased region" description="Basic residues" evidence="8">
    <location>
        <begin position="447"/>
        <end position="457"/>
    </location>
</feature>
<reference evidence="10" key="1">
    <citation type="submission" date="2020-05" db="EMBL/GenBank/DDBJ databases">
        <title>Phylogenomic resolution of chytrid fungi.</title>
        <authorList>
            <person name="Stajich J.E."/>
            <person name="Amses K."/>
            <person name="Simmons R."/>
            <person name="Seto K."/>
            <person name="Myers J."/>
            <person name="Bonds A."/>
            <person name="Quandt C.A."/>
            <person name="Barry K."/>
            <person name="Liu P."/>
            <person name="Grigoriev I."/>
            <person name="Longcore J.E."/>
            <person name="James T.Y."/>
        </authorList>
    </citation>
    <scope>NUCLEOTIDE SEQUENCE</scope>
    <source>
        <strain evidence="10">JEL0318</strain>
    </source>
</reference>
<feature type="compositionally biased region" description="Basic and acidic residues" evidence="8">
    <location>
        <begin position="211"/>
        <end position="237"/>
    </location>
</feature>
<dbReference type="PANTHER" id="PTHR41391:SF1">
    <property type="entry name" value="RESTRICTION OF TELOMERE CAPPING PROTEIN 4"/>
    <property type="match status" value="1"/>
</dbReference>
<organism evidence="10 11">
    <name type="scientific">Rhizophlyctis rosea</name>
    <dbReference type="NCBI Taxonomy" id="64517"/>
    <lineage>
        <taxon>Eukaryota</taxon>
        <taxon>Fungi</taxon>
        <taxon>Fungi incertae sedis</taxon>
        <taxon>Chytridiomycota</taxon>
        <taxon>Chytridiomycota incertae sedis</taxon>
        <taxon>Chytridiomycetes</taxon>
        <taxon>Rhizophlyctidales</taxon>
        <taxon>Rhizophlyctidaceae</taxon>
        <taxon>Rhizophlyctis</taxon>
    </lineage>
</organism>
<name>A0AAD5S7J7_9FUNG</name>
<evidence type="ECO:0000259" key="9">
    <source>
        <dbReference type="SMART" id="SM01312"/>
    </source>
</evidence>
<feature type="compositionally biased region" description="Basic and acidic residues" evidence="8">
    <location>
        <begin position="157"/>
        <end position="171"/>
    </location>
</feature>
<evidence type="ECO:0000256" key="3">
    <source>
        <dbReference type="ARBA" id="ARBA00004496"/>
    </source>
</evidence>
<feature type="compositionally biased region" description="Polar residues" evidence="8">
    <location>
        <begin position="383"/>
        <end position="412"/>
    </location>
</feature>
<feature type="compositionally biased region" description="Acidic residues" evidence="8">
    <location>
        <begin position="872"/>
        <end position="881"/>
    </location>
</feature>
<dbReference type="GO" id="GO:0005634">
    <property type="term" value="C:nucleus"/>
    <property type="evidence" value="ECO:0007669"/>
    <property type="project" value="UniProtKB-SubCell"/>
</dbReference>
<dbReference type="InterPro" id="IPR039024">
    <property type="entry name" value="RTC4"/>
</dbReference>
<dbReference type="Proteomes" id="UP001212841">
    <property type="component" value="Unassembled WGS sequence"/>
</dbReference>
<feature type="region of interest" description="Disordered" evidence="8">
    <location>
        <begin position="829"/>
        <end position="955"/>
    </location>
</feature>
<gene>
    <name evidence="10" type="ORF">HK097_010507</name>
</gene>
<feature type="compositionally biased region" description="Low complexity" evidence="8">
    <location>
        <begin position="765"/>
        <end position="786"/>
    </location>
</feature>
<feature type="compositionally biased region" description="Acidic residues" evidence="8">
    <location>
        <begin position="919"/>
        <end position="928"/>
    </location>
</feature>
<evidence type="ECO:0000313" key="10">
    <source>
        <dbReference type="EMBL" id="KAJ3048471.1"/>
    </source>
</evidence>
<protein>
    <recommendedName>
        <fullName evidence="5">Restriction of telomere capping protein 4</fullName>
    </recommendedName>
</protein>
<proteinExistence type="inferred from homology"/>
<comment type="function">
    <text evidence="1">May be involved in a process influencing telomere capping.</text>
</comment>
<evidence type="ECO:0000313" key="11">
    <source>
        <dbReference type="Proteomes" id="UP001212841"/>
    </source>
</evidence>
<feature type="region of interest" description="Disordered" evidence="8">
    <location>
        <begin position="683"/>
        <end position="705"/>
    </location>
</feature>
<evidence type="ECO:0000256" key="8">
    <source>
        <dbReference type="SAM" id="MobiDB-lite"/>
    </source>
</evidence>
<feature type="compositionally biased region" description="Acidic residues" evidence="8">
    <location>
        <begin position="260"/>
        <end position="271"/>
    </location>
</feature>
<keyword evidence="11" id="KW-1185">Reference proteome</keyword>
<dbReference type="PANTHER" id="PTHR41391">
    <property type="entry name" value="RESTRICTION OF TELOMERE CAPPING PROTEIN 4"/>
    <property type="match status" value="1"/>
</dbReference>
<dbReference type="AlphaFoldDB" id="A0AAD5S7J7"/>
<feature type="compositionally biased region" description="Basic and acidic residues" evidence="8">
    <location>
        <begin position="272"/>
        <end position="284"/>
    </location>
</feature>
<evidence type="ECO:0000256" key="2">
    <source>
        <dbReference type="ARBA" id="ARBA00004123"/>
    </source>
</evidence>
<evidence type="ECO:0000256" key="4">
    <source>
        <dbReference type="ARBA" id="ARBA00009461"/>
    </source>
</evidence>
<sequence length="955" mass="104829">MSGTIGAGYKLVVKKSCEAGSGKGRASRPISYSPPRPAKPPPKTSASPYLRNSSTSRPYALRSKSSFDEKDFFQNKPSSAVDYVNDSDYDRGSPFVGRDGVRAGPSTPSAKGGLKRQGEFRESDNGGRKRMKIGGDEEGARERPRMGGKVGLTARRGSREGLDQFVIERRTSGGSAEVGDGRRASRINADDFRTGGRQNDGDGLKQNQNDLGRERRDSRVDRAERANGRRSDSRGDVARSVNSNRRDAPSNQPRRRPPSDDDIIEISESDEERTTSQEREEKKIYKPGTRRSNRIAQKPSKPVVGALTRQLATGDARKPSTVGATNKGNGRDTGGGQKMFEKRPAGTSGQKLLKSAAEPTKESRQPLQRGASFKSLRTDQGKIITTQQSPSKPSFLNFSPPRKSTNKTTSNEAIKISELTATTTTAHSKRNSVGRTEPRFLRGISPPHKKTRRHHTHINYLNDHDSDSDSAPTSSQPDASTTSLSNCPHCSKPLPDPLPTHVATWYKKLKKEQPREWEHEFCKYHRVELEVIPEGVTKGWPYHIDWERVKERVKAMEGKLREVVDGRVGSAWRRIWMGEYFRLGARRAQASTNRIGRVRVTGCGYYGTKGARMILEILSGLFLNQMHPYLTAQKSHPQPVLEYLQDVLVPECAARLVMEDLGITYEEARNVMKKSLEFGKVVGWEPEGEEEEEGGPSSGTGTEEMVMTSGNVEPIWVDSGEEGVEEDWADGEVEFLEGGGTNRGDAARAGVFQSRSLGLYDFEEPTGSRGATSGGPSASPSVASSPARRKGMEVADVGRQHYDPHSPDRASIIPESPTIVNHEIDAVVSSEPQSTHNSPLLPPPQQEKPKRKLNIRLPGSSPPPLPPPKYFEEEEEGDDVDVGTTSPPRLLPQGVDPEFFMDDYFGGGGSSSGGYHDEPEQEGDEEFDEGHSSLFGRRLQEEEGGGWCGIAGVVG</sequence>
<comment type="subcellular location">
    <subcellularLocation>
        <location evidence="3">Cytoplasm</location>
    </subcellularLocation>
    <subcellularLocation>
        <location evidence="2">Nucleus</location>
    </subcellularLocation>
</comment>
<feature type="region of interest" description="Disordered" evidence="8">
    <location>
        <begin position="762"/>
        <end position="794"/>
    </location>
</feature>
<dbReference type="SMART" id="SM01312">
    <property type="entry name" value="RTC4"/>
    <property type="match status" value="1"/>
</dbReference>
<feature type="compositionally biased region" description="Pro residues" evidence="8">
    <location>
        <begin position="860"/>
        <end position="869"/>
    </location>
</feature>
<comment type="caution">
    <text evidence="10">The sequence shown here is derived from an EMBL/GenBank/DDBJ whole genome shotgun (WGS) entry which is preliminary data.</text>
</comment>
<dbReference type="Pfam" id="PF14474">
    <property type="entry name" value="RTC4"/>
    <property type="match status" value="1"/>
</dbReference>
<feature type="region of interest" description="Disordered" evidence="8">
    <location>
        <begin position="17"/>
        <end position="493"/>
    </location>
</feature>
<feature type="compositionally biased region" description="Basic and acidic residues" evidence="8">
    <location>
        <begin position="179"/>
        <end position="203"/>
    </location>
</feature>